<evidence type="ECO:0000313" key="4">
    <source>
        <dbReference type="EMBL" id="EZA59732.1"/>
    </source>
</evidence>
<accession>A0A026WUP1</accession>
<sequence>MNFHEMGTMDLPTMLDYVLNYTQQESLNYIGYSMGTTSLFILLSTKPEYNAKIRLAICLAPVALWIKISPTFHDIISIIPPLKQFLENYEARSVVNLALTDRISSRFCLHWPGQPPILPSLARSIVGLAFTGRSTLSNANAADTGVPDLPNHRFRVDS</sequence>
<keyword evidence="2" id="KW-0443">Lipid metabolism</keyword>
<dbReference type="GO" id="GO:0016042">
    <property type="term" value="P:lipid catabolic process"/>
    <property type="evidence" value="ECO:0007669"/>
    <property type="project" value="UniProtKB-KW"/>
</dbReference>
<keyword evidence="5" id="KW-1185">Reference proteome</keyword>
<keyword evidence="1" id="KW-0442">Lipid degradation</keyword>
<evidence type="ECO:0000256" key="1">
    <source>
        <dbReference type="ARBA" id="ARBA00022963"/>
    </source>
</evidence>
<evidence type="ECO:0000313" key="5">
    <source>
        <dbReference type="Proteomes" id="UP000053097"/>
    </source>
</evidence>
<feature type="domain" description="AB hydrolase-1" evidence="3">
    <location>
        <begin position="4"/>
        <end position="61"/>
    </location>
</feature>
<dbReference type="AlphaFoldDB" id="A0A026WUP1"/>
<gene>
    <name evidence="4" type="ORF">X777_16306</name>
</gene>
<organism evidence="4 5">
    <name type="scientific">Ooceraea biroi</name>
    <name type="common">Clonal raider ant</name>
    <name type="synonym">Cerapachys biroi</name>
    <dbReference type="NCBI Taxonomy" id="2015173"/>
    <lineage>
        <taxon>Eukaryota</taxon>
        <taxon>Metazoa</taxon>
        <taxon>Ecdysozoa</taxon>
        <taxon>Arthropoda</taxon>
        <taxon>Hexapoda</taxon>
        <taxon>Insecta</taxon>
        <taxon>Pterygota</taxon>
        <taxon>Neoptera</taxon>
        <taxon>Endopterygota</taxon>
        <taxon>Hymenoptera</taxon>
        <taxon>Apocrita</taxon>
        <taxon>Aculeata</taxon>
        <taxon>Formicoidea</taxon>
        <taxon>Formicidae</taxon>
        <taxon>Dorylinae</taxon>
        <taxon>Ooceraea</taxon>
    </lineage>
</organism>
<dbReference type="EMBL" id="KK107092">
    <property type="protein sequence ID" value="EZA59732.1"/>
    <property type="molecule type" value="Genomic_DNA"/>
</dbReference>
<dbReference type="Gene3D" id="3.40.50.1820">
    <property type="entry name" value="alpha/beta hydrolase"/>
    <property type="match status" value="1"/>
</dbReference>
<proteinExistence type="predicted"/>
<dbReference type="Pfam" id="PF00561">
    <property type="entry name" value="Abhydrolase_1"/>
    <property type="match status" value="1"/>
</dbReference>
<reference evidence="4 5" key="1">
    <citation type="journal article" date="2014" name="Curr. Biol.">
        <title>The genome of the clonal raider ant Cerapachys biroi.</title>
        <authorList>
            <person name="Oxley P.R."/>
            <person name="Ji L."/>
            <person name="Fetter-Pruneda I."/>
            <person name="McKenzie S.K."/>
            <person name="Li C."/>
            <person name="Hu H."/>
            <person name="Zhang G."/>
            <person name="Kronauer D.J."/>
        </authorList>
    </citation>
    <scope>NUCLEOTIDE SEQUENCE [LARGE SCALE GENOMIC DNA]</scope>
</reference>
<evidence type="ECO:0000256" key="2">
    <source>
        <dbReference type="ARBA" id="ARBA00023098"/>
    </source>
</evidence>
<evidence type="ECO:0000259" key="3">
    <source>
        <dbReference type="Pfam" id="PF00561"/>
    </source>
</evidence>
<name>A0A026WUP1_OOCBI</name>
<dbReference type="InterPro" id="IPR000073">
    <property type="entry name" value="AB_hydrolase_1"/>
</dbReference>
<dbReference type="OMA" id="ALWIKIS"/>
<protein>
    <submittedName>
        <fullName evidence="4">Lipase</fullName>
    </submittedName>
</protein>
<dbReference type="PANTHER" id="PTHR11005">
    <property type="entry name" value="LYSOSOMAL ACID LIPASE-RELATED"/>
    <property type="match status" value="1"/>
</dbReference>
<dbReference type="InterPro" id="IPR029058">
    <property type="entry name" value="AB_hydrolase_fold"/>
</dbReference>
<dbReference type="Proteomes" id="UP000053097">
    <property type="component" value="Unassembled WGS sequence"/>
</dbReference>
<dbReference type="SUPFAM" id="SSF53474">
    <property type="entry name" value="alpha/beta-Hydrolases"/>
    <property type="match status" value="1"/>
</dbReference>